<reference evidence="3" key="1">
    <citation type="journal article" date="2020" name="Antibiotics">
        <title>Molecular Diversity of Mytilin-Like Defense Peptides in Mytilidae (Mollusca, Bivalvia).</title>
        <authorList>
            <person name="Greco S."/>
            <person name="Gerdol M."/>
            <person name="Edomi P."/>
            <person name="Pallavicini A."/>
        </authorList>
    </citation>
    <scope>NUCLEOTIDE SEQUENCE</scope>
    <source>
        <strain evidence="3">Mcal_2</strain>
    </source>
</reference>
<feature type="region of interest" description="Disordered" evidence="1">
    <location>
        <begin position="67"/>
        <end position="102"/>
    </location>
</feature>
<evidence type="ECO:0000256" key="1">
    <source>
        <dbReference type="SAM" id="MobiDB-lite"/>
    </source>
</evidence>
<accession>A0A6B9XQD5</accession>
<sequence>MKLAVILAIGLAVLLIVQDADASCASRCKSRCRARRCKYYVSVRYGWFCYCRCLRCASEHTMKFSSENEGQSEMSAQMNDHENTDQFQDMQKGETEQGETGM</sequence>
<evidence type="ECO:0000256" key="2">
    <source>
        <dbReference type="SAM" id="SignalP"/>
    </source>
</evidence>
<organism evidence="3">
    <name type="scientific">Mytilus californianus</name>
    <name type="common">California mussel</name>
    <dbReference type="NCBI Taxonomy" id="6549"/>
    <lineage>
        <taxon>Eukaryota</taxon>
        <taxon>Metazoa</taxon>
        <taxon>Spiralia</taxon>
        <taxon>Lophotrochozoa</taxon>
        <taxon>Mollusca</taxon>
        <taxon>Bivalvia</taxon>
        <taxon>Autobranchia</taxon>
        <taxon>Pteriomorphia</taxon>
        <taxon>Mytilida</taxon>
        <taxon>Mytiloidea</taxon>
        <taxon>Mytilidae</taxon>
        <taxon>Mytilinae</taxon>
        <taxon>Mytilus</taxon>
    </lineage>
</organism>
<protein>
    <submittedName>
        <fullName evidence="3">Mytilin 2</fullName>
    </submittedName>
</protein>
<keyword evidence="2" id="KW-0732">Signal</keyword>
<feature type="chain" id="PRO_5025525279" evidence="2">
    <location>
        <begin position="23"/>
        <end position="102"/>
    </location>
</feature>
<dbReference type="Pfam" id="PF10690">
    <property type="entry name" value="Myticin-prepro"/>
    <property type="match status" value="1"/>
</dbReference>
<name>A0A6B9XQD5_MYTCA</name>
<dbReference type="AlphaFoldDB" id="A0A6B9XQD5"/>
<proteinExistence type="evidence at transcript level"/>
<feature type="signal peptide" evidence="2">
    <location>
        <begin position="1"/>
        <end position="22"/>
    </location>
</feature>
<dbReference type="InterPro" id="IPR019631">
    <property type="entry name" value="Myticin_preproprotein"/>
</dbReference>
<evidence type="ECO:0000313" key="3">
    <source>
        <dbReference type="EMBL" id="QHR84796.1"/>
    </source>
</evidence>
<dbReference type="EMBL" id="MN883595">
    <property type="protein sequence ID" value="QHR84796.1"/>
    <property type="molecule type" value="mRNA"/>
</dbReference>
<feature type="compositionally biased region" description="Polar residues" evidence="1">
    <location>
        <begin position="67"/>
        <end position="78"/>
    </location>
</feature>